<dbReference type="EMBL" id="QGTZ01000014">
    <property type="protein sequence ID" value="PWW34741.1"/>
    <property type="molecule type" value="Genomic_DNA"/>
</dbReference>
<sequence>MFHRLSAISRKGDRAMKLKKKKDIFFETLENMADTVVQAADYFSQHVSNLQDVTLFANEMKKYESQCDDYVHTIITELNKTFITPIERDDIMELTTTLDDVLDGLEATASRFYMYQLTDPDEYIVQFAEILRQSAYEIQKAIHLLSQKKLLAIREYTIRLNDLENQGDEVLRNCIKNLFATVPDPIELIKRKEIYERLETTTDACEHVANVLESIIMRNS</sequence>
<dbReference type="Proteomes" id="UP000247078">
    <property type="component" value="Unassembled WGS sequence"/>
</dbReference>
<dbReference type="EMBL" id="QLLI01000015">
    <property type="protein sequence ID" value="RAI88633.1"/>
    <property type="molecule type" value="Genomic_DNA"/>
</dbReference>
<dbReference type="InterPro" id="IPR018445">
    <property type="entry name" value="Put_Phosphate_transp_reg"/>
</dbReference>
<protein>
    <recommendedName>
        <fullName evidence="6">DUF47 domain-containing protein</fullName>
    </recommendedName>
</protein>
<evidence type="ECO:0000313" key="3">
    <source>
        <dbReference type="EMBL" id="RAI88633.1"/>
    </source>
</evidence>
<reference evidence="2 4" key="1">
    <citation type="submission" date="2018-05" db="EMBL/GenBank/DDBJ databases">
        <title>Freshwater and sediment microbial communities from various areas in North America, analyzing microbe dynamics in response to fracking.</title>
        <authorList>
            <person name="Lamendella R."/>
        </authorList>
    </citation>
    <scope>NUCLEOTIDE SEQUENCE [LARGE SCALE GENOMIC DNA]</scope>
    <source>
        <strain evidence="2 4">DB-3</strain>
        <strain evidence="3 5">NG-13</strain>
    </source>
</reference>
<comment type="similarity">
    <text evidence="1">Belongs to the UPF0111 family.</text>
</comment>
<dbReference type="PANTHER" id="PTHR37298:SF1">
    <property type="entry name" value="UPF0111 PROTEIN YKAA"/>
    <property type="match status" value="1"/>
</dbReference>
<keyword evidence="5" id="KW-1185">Reference proteome</keyword>
<evidence type="ECO:0000256" key="1">
    <source>
        <dbReference type="ARBA" id="ARBA00008591"/>
    </source>
</evidence>
<proteinExistence type="inferred from homology"/>
<dbReference type="Pfam" id="PF01865">
    <property type="entry name" value="PhoU_div"/>
    <property type="match status" value="1"/>
</dbReference>
<dbReference type="Proteomes" id="UP000248827">
    <property type="component" value="Unassembled WGS sequence"/>
</dbReference>
<dbReference type="Gene3D" id="1.20.58.220">
    <property type="entry name" value="Phosphate transport system protein phou homolog 2, domain 2"/>
    <property type="match status" value="1"/>
</dbReference>
<gene>
    <name evidence="3" type="ORF">DET54_115119</name>
    <name evidence="2" type="ORF">DET56_114119</name>
</gene>
<accession>A0A855XPV0</accession>
<evidence type="ECO:0000313" key="5">
    <source>
        <dbReference type="Proteomes" id="UP000248827"/>
    </source>
</evidence>
<dbReference type="AlphaFoldDB" id="A0A855XPV0"/>
<dbReference type="InterPro" id="IPR038078">
    <property type="entry name" value="PhoU-like_sf"/>
</dbReference>
<dbReference type="InterPro" id="IPR052912">
    <property type="entry name" value="UPF0111_domain"/>
</dbReference>
<name>A0A855XPV0_9BACL</name>
<evidence type="ECO:0008006" key="6">
    <source>
        <dbReference type="Google" id="ProtNLM"/>
    </source>
</evidence>
<organism evidence="2 4">
    <name type="scientific">Paenibacillus pabuli</name>
    <dbReference type="NCBI Taxonomy" id="1472"/>
    <lineage>
        <taxon>Bacteria</taxon>
        <taxon>Bacillati</taxon>
        <taxon>Bacillota</taxon>
        <taxon>Bacilli</taxon>
        <taxon>Bacillales</taxon>
        <taxon>Paenibacillaceae</taxon>
        <taxon>Paenibacillus</taxon>
    </lineage>
</organism>
<dbReference type="PANTHER" id="PTHR37298">
    <property type="entry name" value="UPF0111 PROTEIN YKAA"/>
    <property type="match status" value="1"/>
</dbReference>
<evidence type="ECO:0000313" key="2">
    <source>
        <dbReference type="EMBL" id="PWW34741.1"/>
    </source>
</evidence>
<evidence type="ECO:0000313" key="4">
    <source>
        <dbReference type="Proteomes" id="UP000247078"/>
    </source>
</evidence>
<comment type="caution">
    <text evidence="2">The sequence shown here is derived from an EMBL/GenBank/DDBJ whole genome shotgun (WGS) entry which is preliminary data.</text>
</comment>